<keyword evidence="3" id="KW-0633">Potassium transport</keyword>
<dbReference type="PANTHER" id="PTHR43833">
    <property type="entry name" value="POTASSIUM CHANNEL PROTEIN 2-RELATED-RELATED"/>
    <property type="match status" value="1"/>
</dbReference>
<evidence type="ECO:0000256" key="3">
    <source>
        <dbReference type="ARBA" id="ARBA00022538"/>
    </source>
</evidence>
<gene>
    <name evidence="9" type="primary">trkA</name>
    <name evidence="9" type="ORF">IBL26_13340</name>
</gene>
<feature type="domain" description="RCK C-terminal" evidence="8">
    <location>
        <begin position="144"/>
        <end position="229"/>
    </location>
</feature>
<evidence type="ECO:0000313" key="10">
    <source>
        <dbReference type="Proteomes" id="UP000626026"/>
    </source>
</evidence>
<dbReference type="SUPFAM" id="SSF116726">
    <property type="entry name" value="TrkA C-terminal domain-like"/>
    <property type="match status" value="2"/>
</dbReference>
<dbReference type="NCBIfam" id="NF007031">
    <property type="entry name" value="PRK09496.1-2"/>
    <property type="match status" value="1"/>
</dbReference>
<evidence type="ECO:0000256" key="2">
    <source>
        <dbReference type="ARBA" id="ARBA00022448"/>
    </source>
</evidence>
<dbReference type="NCBIfam" id="NF007032">
    <property type="entry name" value="PRK09496.1-4"/>
    <property type="match status" value="1"/>
</dbReference>
<dbReference type="PROSITE" id="PS51202">
    <property type="entry name" value="RCK_C"/>
    <property type="match status" value="2"/>
</dbReference>
<dbReference type="Pfam" id="PF02254">
    <property type="entry name" value="TrkA_N"/>
    <property type="match status" value="2"/>
</dbReference>
<organism evidence="9 10">
    <name type="scientific">Teichococcus aerophilus</name>
    <dbReference type="NCBI Taxonomy" id="1224513"/>
    <lineage>
        <taxon>Bacteria</taxon>
        <taxon>Pseudomonadati</taxon>
        <taxon>Pseudomonadota</taxon>
        <taxon>Alphaproteobacteria</taxon>
        <taxon>Acetobacterales</taxon>
        <taxon>Roseomonadaceae</taxon>
        <taxon>Roseomonas</taxon>
    </lineage>
</organism>
<dbReference type="RefSeq" id="WP_187784989.1">
    <property type="nucleotide sequence ID" value="NZ_JACTVA010000022.1"/>
</dbReference>
<proteinExistence type="predicted"/>
<keyword evidence="2" id="KW-0813">Transport</keyword>
<evidence type="ECO:0000256" key="5">
    <source>
        <dbReference type="ARBA" id="ARBA00023027"/>
    </source>
</evidence>
<dbReference type="Gene3D" id="3.40.50.720">
    <property type="entry name" value="NAD(P)-binding Rossmann-like Domain"/>
    <property type="match status" value="2"/>
</dbReference>
<comment type="caution">
    <text evidence="9">The sequence shown here is derived from an EMBL/GenBank/DDBJ whole genome shotgun (WGS) entry which is preliminary data.</text>
</comment>
<protein>
    <recommendedName>
        <fullName evidence="1">Trk system potassium uptake protein TrkA</fullName>
    </recommendedName>
</protein>
<dbReference type="NCBIfam" id="NF007030">
    <property type="entry name" value="PRK09496.1-1"/>
    <property type="match status" value="1"/>
</dbReference>
<evidence type="ECO:0000256" key="1">
    <source>
        <dbReference type="ARBA" id="ARBA00017378"/>
    </source>
</evidence>
<evidence type="ECO:0000313" key="9">
    <source>
        <dbReference type="EMBL" id="MBC9207823.1"/>
    </source>
</evidence>
<dbReference type="SUPFAM" id="SSF51735">
    <property type="entry name" value="NAD(P)-binding Rossmann-fold domains"/>
    <property type="match status" value="2"/>
</dbReference>
<dbReference type="NCBIfam" id="NF007039">
    <property type="entry name" value="PRK09496.3-2"/>
    <property type="match status" value="1"/>
</dbReference>
<dbReference type="InterPro" id="IPR036721">
    <property type="entry name" value="RCK_C_sf"/>
</dbReference>
<reference evidence="9 10" key="1">
    <citation type="journal article" date="2013" name="Int. J. Syst. Evol. Microbiol.">
        <title>Roseomonas aerophila sp. nov., isolated from air.</title>
        <authorList>
            <person name="Kim S.J."/>
            <person name="Weon H.Y."/>
            <person name="Ahn J.H."/>
            <person name="Hong S.B."/>
            <person name="Seok S.J."/>
            <person name="Whang K.S."/>
            <person name="Kwon S.W."/>
        </authorList>
    </citation>
    <scope>NUCLEOTIDE SEQUENCE [LARGE SCALE GENOMIC DNA]</scope>
    <source>
        <strain evidence="9 10">NBRC 108923</strain>
    </source>
</reference>
<evidence type="ECO:0000256" key="4">
    <source>
        <dbReference type="ARBA" id="ARBA00022958"/>
    </source>
</evidence>
<dbReference type="InterPro" id="IPR003148">
    <property type="entry name" value="RCK_N"/>
</dbReference>
<feature type="domain" description="RCK C-terminal" evidence="8">
    <location>
        <begin position="373"/>
        <end position="454"/>
    </location>
</feature>
<accession>A0ABR7RNB1</accession>
<dbReference type="PRINTS" id="PR00335">
    <property type="entry name" value="KUPTAKETRKA"/>
</dbReference>
<dbReference type="Pfam" id="PF02080">
    <property type="entry name" value="TrkA_C"/>
    <property type="match status" value="2"/>
</dbReference>
<dbReference type="PROSITE" id="PS51201">
    <property type="entry name" value="RCK_N"/>
    <property type="match status" value="2"/>
</dbReference>
<dbReference type="InterPro" id="IPR036291">
    <property type="entry name" value="NAD(P)-bd_dom_sf"/>
</dbReference>
<sequence>MKIIICGAGQVGTTIARHLAHEGNDVTVIDASHEAARRADESHDIRGMVGFASHPGTLREAGAKDADLLIAVTRSDEVNMVACQVAHSLFKVKRRIARLRHHGYLESIWSGLYADDQMPVDVIISPEVEVAAGIARRLRTPGAFDMVTLAGGRLQLLGIQCESAACTPVGTTIAALRQKAAEHGFVAVALSRQGTTFVPRPEDRIEAGDGVYVVTPSDQIERVLAAFGHRERLARRIVIVGGGNIGLQLALTLSQENLISLKVIEHSPQRAEMVAQTLGASVVVLQGDALEREMLEEANTGAADTLVAVTNDDETNIFTSVLARRAGCARVITLVNKSSYTPVVGSLGIDTVVSPSSITISSILRHVRKGAIAQVYQLPGDETEVVEARALAGSRLVSAPLGRIGLPEGMLIGAVIRGEEIITPDATTQLQPGDSVVAAIAGTALKQAEALLALPEADAHA</sequence>
<feature type="domain" description="RCK N-terminal" evidence="7">
    <location>
        <begin position="1"/>
        <end position="124"/>
    </location>
</feature>
<dbReference type="InterPro" id="IPR050721">
    <property type="entry name" value="Trk_Ktr_HKT_K-transport"/>
</dbReference>
<keyword evidence="5" id="KW-0520">NAD</keyword>
<dbReference type="InterPro" id="IPR006036">
    <property type="entry name" value="K_uptake_TrkA"/>
</dbReference>
<dbReference type="Proteomes" id="UP000626026">
    <property type="component" value="Unassembled WGS sequence"/>
</dbReference>
<keyword evidence="4" id="KW-0630">Potassium</keyword>
<keyword evidence="10" id="KW-1185">Reference proteome</keyword>
<dbReference type="Gene3D" id="3.30.70.1450">
    <property type="entry name" value="Regulator of K+ conductance, C-terminal domain"/>
    <property type="match status" value="2"/>
</dbReference>
<name>A0ABR7RNB1_9PROT</name>
<evidence type="ECO:0000259" key="7">
    <source>
        <dbReference type="PROSITE" id="PS51201"/>
    </source>
</evidence>
<keyword evidence="6" id="KW-0406">Ion transport</keyword>
<dbReference type="InterPro" id="IPR006037">
    <property type="entry name" value="RCK_C"/>
</dbReference>
<dbReference type="PANTHER" id="PTHR43833:SF5">
    <property type="entry name" value="TRK SYSTEM POTASSIUM UPTAKE PROTEIN TRKA"/>
    <property type="match status" value="1"/>
</dbReference>
<feature type="domain" description="RCK N-terminal" evidence="7">
    <location>
        <begin position="234"/>
        <end position="353"/>
    </location>
</feature>
<evidence type="ECO:0000256" key="6">
    <source>
        <dbReference type="ARBA" id="ARBA00023065"/>
    </source>
</evidence>
<evidence type="ECO:0000259" key="8">
    <source>
        <dbReference type="PROSITE" id="PS51202"/>
    </source>
</evidence>
<dbReference type="EMBL" id="JACTVA010000022">
    <property type="protein sequence ID" value="MBC9207823.1"/>
    <property type="molecule type" value="Genomic_DNA"/>
</dbReference>